<gene>
    <name evidence="3" type="primary">TADA2B</name>
    <name evidence="3" type="ORF">Ciccas_006814</name>
</gene>
<dbReference type="Pfam" id="PF22941">
    <property type="entry name" value="TADA2A-like_3rd"/>
    <property type="match status" value="1"/>
</dbReference>
<dbReference type="Proteomes" id="UP001626550">
    <property type="component" value="Unassembled WGS sequence"/>
</dbReference>
<dbReference type="PANTHER" id="PTHR12374">
    <property type="entry name" value="TRANSCRIPTIONAL ADAPTOR 2 ADA2 -RELATED"/>
    <property type="match status" value="1"/>
</dbReference>
<feature type="region of interest" description="Disordered" evidence="1">
    <location>
        <begin position="285"/>
        <end position="309"/>
    </location>
</feature>
<feature type="region of interest" description="Disordered" evidence="1">
    <location>
        <begin position="137"/>
        <end position="158"/>
    </location>
</feature>
<accession>A0ABD2Q5W8</accession>
<dbReference type="AlphaFoldDB" id="A0ABD2Q5W8"/>
<reference evidence="3 4" key="1">
    <citation type="submission" date="2024-11" db="EMBL/GenBank/DDBJ databases">
        <title>Adaptive evolution of stress response genes in parasites aligns with host niche diversity.</title>
        <authorList>
            <person name="Hahn C."/>
            <person name="Resl P."/>
        </authorList>
    </citation>
    <scope>NUCLEOTIDE SEQUENCE [LARGE SCALE GENOMIC DNA]</scope>
    <source>
        <strain evidence="3">EGGRZ-B1_66</strain>
        <tissue evidence="3">Body</tissue>
    </source>
</reference>
<keyword evidence="4" id="KW-1185">Reference proteome</keyword>
<comment type="caution">
    <text evidence="3">The sequence shown here is derived from an EMBL/GenBank/DDBJ whole genome shotgun (WGS) entry which is preliminary data.</text>
</comment>
<dbReference type="EMBL" id="JBJKFK010000961">
    <property type="protein sequence ID" value="KAL3314562.1"/>
    <property type="molecule type" value="Genomic_DNA"/>
</dbReference>
<evidence type="ECO:0000313" key="4">
    <source>
        <dbReference type="Proteomes" id="UP001626550"/>
    </source>
</evidence>
<dbReference type="PANTHER" id="PTHR12374:SF63">
    <property type="entry name" value="TRANSCRIPTIONAL ADAPTER 2-BETA"/>
    <property type="match status" value="1"/>
</dbReference>
<feature type="domain" description="Transcriptional adapter 2-alpha/beta-like" evidence="2">
    <location>
        <begin position="14"/>
        <end position="90"/>
    </location>
</feature>
<dbReference type="InterPro" id="IPR055141">
    <property type="entry name" value="TADA2A_B-like_dom"/>
</dbReference>
<protein>
    <submittedName>
        <fullName evidence="3">Transcriptional adapter 2-beta</fullName>
    </submittedName>
</protein>
<sequence>MIPVCLSEEDQRNLGFMPLRDDFERDYDNDAESLLARVGFSCHPGSPHDDDQLDHALSVAHVGIYNQRLIERLKRKRIAREHGLISDIMAQVLNKRIKKNTNSSSNQKQPSQKSITNCANGLRKLGTRDANPATLTRNKQSSVSVHYRKSPKKEKWPSLNPDQERLVNFYSGYNCFGINENLKPLMRYFNAFTGKQFLDNLHQEEILKHEIIYLMDCRKKGKTEFTERRPRIPQFKSSVYVPANKRDDLEDGEKGVVKLESKSNSVTRANQIVRKARRHYRGHSGFFNNREKRRRVKKANTPTSESNSDEIATSVMDIAQKKQRKSRLKILIGGSHIATVAKKTRSKNMRSRC</sequence>
<name>A0ABD2Q5W8_9PLAT</name>
<feature type="compositionally biased region" description="Polar residues" evidence="1">
    <location>
        <begin position="300"/>
        <end position="309"/>
    </location>
</feature>
<evidence type="ECO:0000259" key="2">
    <source>
        <dbReference type="Pfam" id="PF22941"/>
    </source>
</evidence>
<organism evidence="3 4">
    <name type="scientific">Cichlidogyrus casuarinus</name>
    <dbReference type="NCBI Taxonomy" id="1844966"/>
    <lineage>
        <taxon>Eukaryota</taxon>
        <taxon>Metazoa</taxon>
        <taxon>Spiralia</taxon>
        <taxon>Lophotrochozoa</taxon>
        <taxon>Platyhelminthes</taxon>
        <taxon>Monogenea</taxon>
        <taxon>Monopisthocotylea</taxon>
        <taxon>Dactylogyridea</taxon>
        <taxon>Ancyrocephalidae</taxon>
        <taxon>Cichlidogyrus</taxon>
    </lineage>
</organism>
<evidence type="ECO:0000313" key="3">
    <source>
        <dbReference type="EMBL" id="KAL3314562.1"/>
    </source>
</evidence>
<proteinExistence type="predicted"/>
<evidence type="ECO:0000256" key="1">
    <source>
        <dbReference type="SAM" id="MobiDB-lite"/>
    </source>
</evidence>